<name>A0A250J7E3_9BACT</name>
<dbReference type="KEGG" id="cfus:CYFUS_005303"/>
<sequence length="338" mass="38347">MSAPFPRVRISGPITRSSWTPEGGTVETVEHQLLVRDVFRIIFFLPHDHFDLAPGVSHALDTYLRAVEGRPEALAEYNCRWWQAFPLEERGWELIRDTLNPKERTFFEDYPAYKARSAEKDGTDPFFILHGARESGYCFDYRARLPFREAPPNFVSILRVTLPTEFLEERGPDFMREWALGMASRLPFASGHAGLALDVAPVCIECPPDLRRLMTRHPGFDLRNATIHDFMGAQVDGVHWLNFLGQPMLGELGEVAGLRARLSSPTTSVQEWGEGRAVVTLGPWPEAGDLLQGQALPAYRELARVLEPWLEPFDPGFLSCSAQADDEPALLQWWKRFL</sequence>
<dbReference type="Pfam" id="PF11876">
    <property type="entry name" value="TsiV"/>
    <property type="match status" value="1"/>
</dbReference>
<dbReference type="EMBL" id="CP022098">
    <property type="protein sequence ID" value="ATB39855.1"/>
    <property type="molecule type" value="Genomic_DNA"/>
</dbReference>
<evidence type="ECO:0008006" key="3">
    <source>
        <dbReference type="Google" id="ProtNLM"/>
    </source>
</evidence>
<accession>A0A250J7E3</accession>
<dbReference type="Proteomes" id="UP000217257">
    <property type="component" value="Chromosome"/>
</dbReference>
<reference evidence="1 2" key="1">
    <citation type="submission" date="2017-06" db="EMBL/GenBank/DDBJ databases">
        <title>Sequencing and comparative analysis of myxobacterial genomes.</title>
        <authorList>
            <person name="Rupp O."/>
            <person name="Goesmann A."/>
            <person name="Sogaard-Andersen L."/>
        </authorList>
    </citation>
    <scope>NUCLEOTIDE SEQUENCE [LARGE SCALE GENOMIC DNA]</scope>
    <source>
        <strain evidence="1 2">DSM 52655</strain>
    </source>
</reference>
<organism evidence="1 2">
    <name type="scientific">Cystobacter fuscus</name>
    <dbReference type="NCBI Taxonomy" id="43"/>
    <lineage>
        <taxon>Bacteria</taxon>
        <taxon>Pseudomonadati</taxon>
        <taxon>Myxococcota</taxon>
        <taxon>Myxococcia</taxon>
        <taxon>Myxococcales</taxon>
        <taxon>Cystobacterineae</taxon>
        <taxon>Archangiaceae</taxon>
        <taxon>Cystobacter</taxon>
    </lineage>
</organism>
<gene>
    <name evidence="1" type="ORF">CYFUS_005303</name>
</gene>
<dbReference type="AlphaFoldDB" id="A0A250J7E3"/>
<dbReference type="InterPro" id="IPR021815">
    <property type="entry name" value="TsiV"/>
</dbReference>
<protein>
    <recommendedName>
        <fullName evidence="3">DUF3396 domain-containing protein</fullName>
    </recommendedName>
</protein>
<dbReference type="RefSeq" id="WP_095987829.1">
    <property type="nucleotide sequence ID" value="NZ_CP022098.1"/>
</dbReference>
<evidence type="ECO:0000313" key="1">
    <source>
        <dbReference type="EMBL" id="ATB39855.1"/>
    </source>
</evidence>
<evidence type="ECO:0000313" key="2">
    <source>
        <dbReference type="Proteomes" id="UP000217257"/>
    </source>
</evidence>
<proteinExistence type="predicted"/>